<gene>
    <name evidence="1" type="ORF">ACFOZ1_04805</name>
</gene>
<dbReference type="Pfam" id="PF26149">
    <property type="entry name" value="YuzK"/>
    <property type="match status" value="1"/>
</dbReference>
<dbReference type="RefSeq" id="WP_390196512.1">
    <property type="nucleotide sequence ID" value="NZ_JBHSDV010000001.1"/>
</dbReference>
<proteinExistence type="predicted"/>
<dbReference type="InterPro" id="IPR058676">
    <property type="entry name" value="YuzK"/>
</dbReference>
<accession>A0ABV8VTX1</accession>
<dbReference type="EMBL" id="JBHSDV010000001">
    <property type="protein sequence ID" value="MFC4387124.1"/>
    <property type="molecule type" value="Genomic_DNA"/>
</dbReference>
<evidence type="ECO:0000313" key="1">
    <source>
        <dbReference type="EMBL" id="MFC4387124.1"/>
    </source>
</evidence>
<name>A0ABV8VTX1_9BACI</name>
<keyword evidence="2" id="KW-1185">Reference proteome</keyword>
<evidence type="ECO:0000313" key="2">
    <source>
        <dbReference type="Proteomes" id="UP001595880"/>
    </source>
</evidence>
<comment type="caution">
    <text evidence="1">The sequence shown here is derived from an EMBL/GenBank/DDBJ whole genome shotgun (WGS) entry which is preliminary data.</text>
</comment>
<organism evidence="1 2">
    <name type="scientific">Gracilibacillus marinus</name>
    <dbReference type="NCBI Taxonomy" id="630535"/>
    <lineage>
        <taxon>Bacteria</taxon>
        <taxon>Bacillati</taxon>
        <taxon>Bacillota</taxon>
        <taxon>Bacilli</taxon>
        <taxon>Bacillales</taxon>
        <taxon>Bacillaceae</taxon>
        <taxon>Gracilibacillus</taxon>
    </lineage>
</organism>
<sequence length="46" mass="5659">MHQNHDVGYEEYSRNLSTRLKVEKDRYKSYVKSQSIVQDIHRQVHR</sequence>
<protein>
    <submittedName>
        <fullName evidence="1">Uncharacterized protein</fullName>
    </submittedName>
</protein>
<dbReference type="Proteomes" id="UP001595880">
    <property type="component" value="Unassembled WGS sequence"/>
</dbReference>
<reference evidence="2" key="1">
    <citation type="journal article" date="2019" name="Int. J. Syst. Evol. Microbiol.">
        <title>The Global Catalogue of Microorganisms (GCM) 10K type strain sequencing project: providing services to taxonomists for standard genome sequencing and annotation.</title>
        <authorList>
            <consortium name="The Broad Institute Genomics Platform"/>
            <consortium name="The Broad Institute Genome Sequencing Center for Infectious Disease"/>
            <person name="Wu L."/>
            <person name="Ma J."/>
        </authorList>
    </citation>
    <scope>NUCLEOTIDE SEQUENCE [LARGE SCALE GENOMIC DNA]</scope>
    <source>
        <strain evidence="2">KACC 14058</strain>
    </source>
</reference>